<evidence type="ECO:0000313" key="1">
    <source>
        <dbReference type="EMBL" id="KAJ8643370.1"/>
    </source>
</evidence>
<keyword evidence="2" id="KW-1185">Reference proteome</keyword>
<accession>A0ACC2MD71</accession>
<protein>
    <submittedName>
        <fullName evidence="1">Uncharacterized protein</fullName>
    </submittedName>
</protein>
<reference evidence="1 2" key="1">
    <citation type="journal article" date="2022" name="Hortic Res">
        <title>A haplotype resolved chromosomal level avocado genome allows analysis of novel avocado genes.</title>
        <authorList>
            <person name="Nath O."/>
            <person name="Fletcher S.J."/>
            <person name="Hayward A."/>
            <person name="Shaw L.M."/>
            <person name="Masouleh A.K."/>
            <person name="Furtado A."/>
            <person name="Henry R.J."/>
            <person name="Mitter N."/>
        </authorList>
    </citation>
    <scope>NUCLEOTIDE SEQUENCE [LARGE SCALE GENOMIC DNA]</scope>
    <source>
        <strain evidence="2">cv. Hass</strain>
    </source>
</reference>
<name>A0ACC2MD71_PERAE</name>
<evidence type="ECO:0000313" key="2">
    <source>
        <dbReference type="Proteomes" id="UP001234297"/>
    </source>
</evidence>
<sequence>MERLMGLLGSMDQLVPVKQHEVRRFIIIIAIIVSIVLGTALIVLIFLYRKRRGGSCSPPPSLEEAEPPVRLKGPLPVQPSFWLGLGRALTTIQEVEEIGSDMEL</sequence>
<organism evidence="1 2">
    <name type="scientific">Persea americana</name>
    <name type="common">Avocado</name>
    <dbReference type="NCBI Taxonomy" id="3435"/>
    <lineage>
        <taxon>Eukaryota</taxon>
        <taxon>Viridiplantae</taxon>
        <taxon>Streptophyta</taxon>
        <taxon>Embryophyta</taxon>
        <taxon>Tracheophyta</taxon>
        <taxon>Spermatophyta</taxon>
        <taxon>Magnoliopsida</taxon>
        <taxon>Magnoliidae</taxon>
        <taxon>Laurales</taxon>
        <taxon>Lauraceae</taxon>
        <taxon>Persea</taxon>
    </lineage>
</organism>
<dbReference type="EMBL" id="CM056810">
    <property type="protein sequence ID" value="KAJ8643370.1"/>
    <property type="molecule type" value="Genomic_DNA"/>
</dbReference>
<gene>
    <name evidence="1" type="ORF">MRB53_005118</name>
</gene>
<comment type="caution">
    <text evidence="1">The sequence shown here is derived from an EMBL/GenBank/DDBJ whole genome shotgun (WGS) entry which is preliminary data.</text>
</comment>
<dbReference type="Proteomes" id="UP001234297">
    <property type="component" value="Chromosome 2"/>
</dbReference>
<proteinExistence type="predicted"/>